<evidence type="ECO:0000313" key="1">
    <source>
        <dbReference type="Ensembl" id="ENSDCDP00010040294.1"/>
    </source>
</evidence>
<protein>
    <submittedName>
        <fullName evidence="1">Uncharacterized protein</fullName>
    </submittedName>
</protein>
<organism evidence="1 2">
    <name type="scientific">Denticeps clupeoides</name>
    <name type="common">denticle herring</name>
    <dbReference type="NCBI Taxonomy" id="299321"/>
    <lineage>
        <taxon>Eukaryota</taxon>
        <taxon>Metazoa</taxon>
        <taxon>Chordata</taxon>
        <taxon>Craniata</taxon>
        <taxon>Vertebrata</taxon>
        <taxon>Euteleostomi</taxon>
        <taxon>Actinopterygii</taxon>
        <taxon>Neopterygii</taxon>
        <taxon>Teleostei</taxon>
        <taxon>Clupei</taxon>
        <taxon>Clupeiformes</taxon>
        <taxon>Denticipitoidei</taxon>
        <taxon>Denticipitidae</taxon>
        <taxon>Denticeps</taxon>
    </lineage>
</organism>
<keyword evidence="2" id="KW-1185">Reference proteome</keyword>
<reference evidence="1" key="3">
    <citation type="submission" date="2025-09" db="UniProtKB">
        <authorList>
            <consortium name="Ensembl"/>
        </authorList>
    </citation>
    <scope>IDENTIFICATION</scope>
</reference>
<reference evidence="1" key="2">
    <citation type="submission" date="2025-08" db="UniProtKB">
        <authorList>
            <consortium name="Ensembl"/>
        </authorList>
    </citation>
    <scope>IDENTIFICATION</scope>
</reference>
<dbReference type="Ensembl" id="ENSDCDT00010050157.1">
    <property type="protein sequence ID" value="ENSDCDP00010040294.1"/>
    <property type="gene ID" value="ENSDCDG00010025759.1"/>
</dbReference>
<sequence>LKAIHPKTCLDIPSTVHICCVPVEDPFPEGRTKRERVRLVSVFFFTQNSLHLLNYTKNFDN</sequence>
<accession>A0AAY4D588</accession>
<evidence type="ECO:0000313" key="2">
    <source>
        <dbReference type="Proteomes" id="UP000694580"/>
    </source>
</evidence>
<proteinExistence type="predicted"/>
<reference evidence="1 2" key="1">
    <citation type="submission" date="2020-06" db="EMBL/GenBank/DDBJ databases">
        <authorList>
            <consortium name="Wellcome Sanger Institute Data Sharing"/>
        </authorList>
    </citation>
    <scope>NUCLEOTIDE SEQUENCE [LARGE SCALE GENOMIC DNA]</scope>
</reference>
<name>A0AAY4D588_9TELE</name>
<dbReference type="AlphaFoldDB" id="A0AAY4D588"/>
<dbReference type="Proteomes" id="UP000694580">
    <property type="component" value="Chromosome 19"/>
</dbReference>